<comment type="caution">
    <text evidence="5">The sequence shown here is derived from an EMBL/GenBank/DDBJ whole genome shotgun (WGS) entry which is preliminary data.</text>
</comment>
<reference evidence="5" key="2">
    <citation type="submission" date="2020-12" db="EMBL/GenBank/DDBJ databases">
        <authorList>
            <person name="Kanost M."/>
        </authorList>
    </citation>
    <scope>NUCLEOTIDE SEQUENCE</scope>
</reference>
<dbReference type="OrthoDB" id="445007at2759"/>
<dbReference type="PANTHER" id="PTHR21308:SF1">
    <property type="entry name" value="PHYTANOYL-COA DIOXYGENASE, PEROXISOMAL"/>
    <property type="match status" value="1"/>
</dbReference>
<protein>
    <recommendedName>
        <fullName evidence="2">phytanoyl-CoA dioxygenase</fullName>
        <ecNumber evidence="2">1.14.11.18</ecNumber>
    </recommendedName>
    <alternativeName>
        <fullName evidence="3">Phytanic acid oxidase</fullName>
    </alternativeName>
    <alternativeName>
        <fullName evidence="4">Phytanoyl-CoA alpha-hydroxylase</fullName>
    </alternativeName>
</protein>
<accession>A0A921ZJ49</accession>
<comment type="similarity">
    <text evidence="1">Belongs to the PhyH family.</text>
</comment>
<evidence type="ECO:0000256" key="1">
    <source>
        <dbReference type="ARBA" id="ARBA00005830"/>
    </source>
</evidence>
<evidence type="ECO:0000256" key="2">
    <source>
        <dbReference type="ARBA" id="ARBA00034809"/>
    </source>
</evidence>
<dbReference type="Proteomes" id="UP000791440">
    <property type="component" value="Unassembled WGS sequence"/>
</dbReference>
<dbReference type="Gene3D" id="2.60.120.620">
    <property type="entry name" value="q2cbj1_9rhob like domain"/>
    <property type="match status" value="1"/>
</dbReference>
<gene>
    <name evidence="5" type="ORF">O3G_MSEX010855</name>
</gene>
<organism evidence="5 6">
    <name type="scientific">Manduca sexta</name>
    <name type="common">Tobacco hawkmoth</name>
    <name type="synonym">Tobacco hornworm</name>
    <dbReference type="NCBI Taxonomy" id="7130"/>
    <lineage>
        <taxon>Eukaryota</taxon>
        <taxon>Metazoa</taxon>
        <taxon>Ecdysozoa</taxon>
        <taxon>Arthropoda</taxon>
        <taxon>Hexapoda</taxon>
        <taxon>Insecta</taxon>
        <taxon>Pterygota</taxon>
        <taxon>Neoptera</taxon>
        <taxon>Endopterygota</taxon>
        <taxon>Lepidoptera</taxon>
        <taxon>Glossata</taxon>
        <taxon>Ditrysia</taxon>
        <taxon>Bombycoidea</taxon>
        <taxon>Sphingidae</taxon>
        <taxon>Sphinginae</taxon>
        <taxon>Sphingini</taxon>
        <taxon>Manduca</taxon>
    </lineage>
</organism>
<evidence type="ECO:0000256" key="3">
    <source>
        <dbReference type="ARBA" id="ARBA00034921"/>
    </source>
</evidence>
<reference evidence="5" key="1">
    <citation type="journal article" date="2016" name="Insect Biochem. Mol. Biol.">
        <title>Multifaceted biological insights from a draft genome sequence of the tobacco hornworm moth, Manduca sexta.</title>
        <authorList>
            <person name="Kanost M.R."/>
            <person name="Arrese E.L."/>
            <person name="Cao X."/>
            <person name="Chen Y.R."/>
            <person name="Chellapilla S."/>
            <person name="Goldsmith M.R."/>
            <person name="Grosse-Wilde E."/>
            <person name="Heckel D.G."/>
            <person name="Herndon N."/>
            <person name="Jiang H."/>
            <person name="Papanicolaou A."/>
            <person name="Qu J."/>
            <person name="Soulages J.L."/>
            <person name="Vogel H."/>
            <person name="Walters J."/>
            <person name="Waterhouse R.M."/>
            <person name="Ahn S.J."/>
            <person name="Almeida F.C."/>
            <person name="An C."/>
            <person name="Aqrawi P."/>
            <person name="Bretschneider A."/>
            <person name="Bryant W.B."/>
            <person name="Bucks S."/>
            <person name="Chao H."/>
            <person name="Chevignon G."/>
            <person name="Christen J.M."/>
            <person name="Clarke D.F."/>
            <person name="Dittmer N.T."/>
            <person name="Ferguson L.C.F."/>
            <person name="Garavelou S."/>
            <person name="Gordon K.H.J."/>
            <person name="Gunaratna R.T."/>
            <person name="Han Y."/>
            <person name="Hauser F."/>
            <person name="He Y."/>
            <person name="Heidel-Fischer H."/>
            <person name="Hirsh A."/>
            <person name="Hu Y."/>
            <person name="Jiang H."/>
            <person name="Kalra D."/>
            <person name="Klinner C."/>
            <person name="Konig C."/>
            <person name="Kovar C."/>
            <person name="Kroll A.R."/>
            <person name="Kuwar S.S."/>
            <person name="Lee S.L."/>
            <person name="Lehman R."/>
            <person name="Li K."/>
            <person name="Li Z."/>
            <person name="Liang H."/>
            <person name="Lovelace S."/>
            <person name="Lu Z."/>
            <person name="Mansfield J.H."/>
            <person name="McCulloch K.J."/>
            <person name="Mathew T."/>
            <person name="Morton B."/>
            <person name="Muzny D.M."/>
            <person name="Neunemann D."/>
            <person name="Ongeri F."/>
            <person name="Pauchet Y."/>
            <person name="Pu L.L."/>
            <person name="Pyrousis I."/>
            <person name="Rao X.J."/>
            <person name="Redding A."/>
            <person name="Roesel C."/>
            <person name="Sanchez-Gracia A."/>
            <person name="Schaack S."/>
            <person name="Shukla A."/>
            <person name="Tetreau G."/>
            <person name="Wang Y."/>
            <person name="Xiong G.H."/>
            <person name="Traut W."/>
            <person name="Walsh T.K."/>
            <person name="Worley K.C."/>
            <person name="Wu D."/>
            <person name="Wu W."/>
            <person name="Wu Y.Q."/>
            <person name="Zhang X."/>
            <person name="Zou Z."/>
            <person name="Zucker H."/>
            <person name="Briscoe A.D."/>
            <person name="Burmester T."/>
            <person name="Clem R.J."/>
            <person name="Feyereisen R."/>
            <person name="Grimmelikhuijzen C.J.P."/>
            <person name="Hamodrakas S.J."/>
            <person name="Hansson B.S."/>
            <person name="Huguet E."/>
            <person name="Jermiin L.S."/>
            <person name="Lan Q."/>
            <person name="Lehman H.K."/>
            <person name="Lorenzen M."/>
            <person name="Merzendorfer H."/>
            <person name="Michalopoulos I."/>
            <person name="Morton D.B."/>
            <person name="Muthukrishnan S."/>
            <person name="Oakeshott J.G."/>
            <person name="Palmer W."/>
            <person name="Park Y."/>
            <person name="Passarelli A.L."/>
            <person name="Rozas J."/>
            <person name="Schwartz L.M."/>
            <person name="Smith W."/>
            <person name="Southgate A."/>
            <person name="Vilcinskas A."/>
            <person name="Vogt R."/>
            <person name="Wang P."/>
            <person name="Werren J."/>
            <person name="Yu X.Q."/>
            <person name="Zhou J.J."/>
            <person name="Brown S.J."/>
            <person name="Scherer S.E."/>
            <person name="Richards S."/>
            <person name="Blissard G.W."/>
        </authorList>
    </citation>
    <scope>NUCLEOTIDE SEQUENCE</scope>
</reference>
<dbReference type="EMBL" id="JH668582">
    <property type="protein sequence ID" value="KAG6458423.1"/>
    <property type="molecule type" value="Genomic_DNA"/>
</dbReference>
<dbReference type="EC" id="1.14.11.18" evidence="2"/>
<dbReference type="PANTHER" id="PTHR21308">
    <property type="entry name" value="PHYTANOYL-COA ALPHA-HYDROXYLASE"/>
    <property type="match status" value="1"/>
</dbReference>
<dbReference type="GO" id="GO:0048244">
    <property type="term" value="F:phytanoyl-CoA dioxygenase activity"/>
    <property type="evidence" value="ECO:0007669"/>
    <property type="project" value="UniProtKB-EC"/>
</dbReference>
<name>A0A921ZJ49_MANSE</name>
<evidence type="ECO:0000313" key="6">
    <source>
        <dbReference type="Proteomes" id="UP000791440"/>
    </source>
</evidence>
<dbReference type="InterPro" id="IPR047128">
    <property type="entry name" value="PhyH"/>
</dbReference>
<dbReference type="GO" id="GO:0001561">
    <property type="term" value="P:fatty acid alpha-oxidation"/>
    <property type="evidence" value="ECO:0007669"/>
    <property type="project" value="InterPro"/>
</dbReference>
<dbReference type="SUPFAM" id="SSF51197">
    <property type="entry name" value="Clavaminate synthase-like"/>
    <property type="match status" value="1"/>
</dbReference>
<dbReference type="InterPro" id="IPR008775">
    <property type="entry name" value="Phytyl_CoA_dOase-like"/>
</dbReference>
<evidence type="ECO:0000313" key="5">
    <source>
        <dbReference type="EMBL" id="KAG6458423.1"/>
    </source>
</evidence>
<sequence>MSLPGVKVIPNPTFAELPDSYKLSAEQRKYYDDNGYFVIKELIDFASLYSYKQRFSQMAKGLVATAATIIKEPSLVEKKLNPEDYINKIQDIAYDDVFVQYAQNPRLLDVVSQLIGDDVTAVHSMIINKPPGTGRHPPHQDLFYFPFRPADKIVAAWTAIDDVTTDNGCLFVIPGSHKKETLYAHGNVPDSGKMFHGILDEDRVAPVGERVPLEMSPGDTVFFHPYLVHGSGPNVSKNYRKAITFHFANNHCHYIDVKGTVQEVAADDVMGVAKKKGFEIAYQDIWRYKSRLIKGVKSNL</sequence>
<dbReference type="AlphaFoldDB" id="A0A921ZJ49"/>
<keyword evidence="6" id="KW-1185">Reference proteome</keyword>
<proteinExistence type="inferred from homology"/>
<dbReference type="Pfam" id="PF05721">
    <property type="entry name" value="PhyH"/>
    <property type="match status" value="1"/>
</dbReference>
<evidence type="ECO:0000256" key="4">
    <source>
        <dbReference type="ARBA" id="ARBA00034924"/>
    </source>
</evidence>